<dbReference type="Proteomes" id="UP000045039">
    <property type="component" value="Unassembled WGS sequence"/>
</dbReference>
<gene>
    <name evidence="1" type="ORF">PAERUG_P19_London_7_VIM_2_05_10_05613</name>
</gene>
<reference evidence="2" key="1">
    <citation type="submission" date="2015-06" db="EMBL/GenBank/DDBJ databases">
        <authorList>
            <person name="Radhakrishnan Rajesh"/>
            <person name="Underwood Anthony"/>
            <person name="Al-Shahib Ali"/>
        </authorList>
    </citation>
    <scope>NUCLEOTIDE SEQUENCE [LARGE SCALE GENOMIC DNA]</scope>
    <source>
        <strain evidence="2">P19_London_7_VIM_2_05_10</strain>
    </source>
</reference>
<evidence type="ECO:0000313" key="2">
    <source>
        <dbReference type="Proteomes" id="UP000045039"/>
    </source>
</evidence>
<accession>A0A9P1VXP2</accession>
<name>A0A9P1VXP2_PSEAI</name>
<dbReference type="EMBL" id="CVVU01000245">
    <property type="protein sequence ID" value="CRP80677.1"/>
    <property type="molecule type" value="Genomic_DNA"/>
</dbReference>
<evidence type="ECO:0000313" key="1">
    <source>
        <dbReference type="EMBL" id="CRP80677.1"/>
    </source>
</evidence>
<proteinExistence type="predicted"/>
<comment type="caution">
    <text evidence="1">The sequence shown here is derived from an EMBL/GenBank/DDBJ whole genome shotgun (WGS) entry which is preliminary data.</text>
</comment>
<organism evidence="1 2">
    <name type="scientific">Pseudomonas aeruginosa</name>
    <dbReference type="NCBI Taxonomy" id="287"/>
    <lineage>
        <taxon>Bacteria</taxon>
        <taxon>Pseudomonadati</taxon>
        <taxon>Pseudomonadota</taxon>
        <taxon>Gammaproteobacteria</taxon>
        <taxon>Pseudomonadales</taxon>
        <taxon>Pseudomonadaceae</taxon>
        <taxon>Pseudomonas</taxon>
    </lineage>
</organism>
<protein>
    <submittedName>
        <fullName evidence="1">Uncharacterized protein</fullName>
    </submittedName>
</protein>
<sequence length="690" mass="77675">MRTASMLVYKSPASGRAEPRLALVRPARAAEFFDVRGLIEMLVDRVRGGVRYGGVQYVALLNDDVQQQLRLKRNALHATAFIGQNQRQQLLQLGEKLDLLPPDQAIPREWLEDLTLPLPAWPERNMPGALLLAEHAFAGKGTRRARDVIGLTALAIDLDLHKLLQGSMDSQDDPLGIAAVAAMAYLNQRGDAAALPNEAVVWERSKGGRPRKPMAHEPAYDRTHPLAGKPLYEAASGRWKALPTEIAESALGQLRRDRAALAILQCDPYVQGFIARYLLDLLSACGLPPTCVTLSGRGLHLRWRLSEWVPANAAPRWELMQRMLHWLLRWAGSDPNVSTDRARAFRVPGTMNARSGTRARRYRAVPGSPYVDVLRDPWLFEDLADVLFSKTRHECRALMDAWRERKARQAQLALEQGPDRLVRNTASGMRVMNRRRLEALKSLALVRGGVVEGYRQTFLWMTSCLIRSALPPQVRHTVFDDYVCCLAKPLPAREVRQLHARLNAPTESRNYRISNRLICETLAITREELQQFPELSPTEPEVGSWKRVSRQEALKALLQTGTATRIIEKIMQYKPGTVHVLTSRLYAKGVLSKARLRLARLRWQAAAKTPSRRSISYLTWRRITLAVAGVGMDLMRWIANAVQAPRSPPIVADDKRLQKVLERVTKALANSMEQASGLMERRNATTYPRS</sequence>
<dbReference type="AlphaFoldDB" id="A0A9P1VXP2"/>
<dbReference type="RefSeq" id="WP_023980680.1">
    <property type="nucleotide sequence ID" value="NZ_VAVE01000026.1"/>
</dbReference>